<reference evidence="2 3" key="1">
    <citation type="submission" date="2019-06" db="EMBL/GenBank/DDBJ databases">
        <title>New taxonomy in bacterial strain CC-CFT640, isolated from vineyard.</title>
        <authorList>
            <person name="Lin S.-Y."/>
            <person name="Tsai C.-F."/>
            <person name="Young C.-C."/>
        </authorList>
    </citation>
    <scope>NUCLEOTIDE SEQUENCE [LARGE SCALE GENOMIC DNA]</scope>
    <source>
        <strain evidence="2 3">CC-CFT640</strain>
    </source>
</reference>
<dbReference type="OrthoDB" id="6383742at2"/>
<dbReference type="EMBL" id="VDUZ01000034">
    <property type="protein sequence ID" value="TXL72289.1"/>
    <property type="molecule type" value="Genomic_DNA"/>
</dbReference>
<dbReference type="InterPro" id="IPR050834">
    <property type="entry name" value="Glycosyltransf_2"/>
</dbReference>
<keyword evidence="2" id="KW-0808">Transferase</keyword>
<sequence>MSFSHTFVVPSYNQADFIGKTIESLLRQDLPGSEIVVSEDFSNDHTMQVLTTFGDRIRIVRPPEHRGMAFNWNWGVSQARTDWVSIMGADDLALPHFVRTLQAGVRRNPGTVLASGDVEQIDGAGTVVRSDGTVTARPVTHPPDTFYRLLAANRVQVAAHCFRRDAWEKVGGFETRLRLYGDWGLWLKLAPLGDFVHVRKVIAQYRIAYRPGIAKQRLPESLRDDADVQCLLIPEVAKAMHGVNPQRLRKSSRQRFHAVLAEAAAMLSVSERGFAVDLLRDWARGIGADKQLEAFAAGRPLSSGWQGSAMRRGLRQLYRTLRPAR</sequence>
<dbReference type="GO" id="GO:0016740">
    <property type="term" value="F:transferase activity"/>
    <property type="evidence" value="ECO:0007669"/>
    <property type="project" value="UniProtKB-KW"/>
</dbReference>
<dbReference type="InterPro" id="IPR001173">
    <property type="entry name" value="Glyco_trans_2-like"/>
</dbReference>
<proteinExistence type="predicted"/>
<dbReference type="SUPFAM" id="SSF53448">
    <property type="entry name" value="Nucleotide-diphospho-sugar transferases"/>
    <property type="match status" value="1"/>
</dbReference>
<dbReference type="RefSeq" id="WP_147849910.1">
    <property type="nucleotide sequence ID" value="NZ_VDUZ01000034.1"/>
</dbReference>
<dbReference type="PANTHER" id="PTHR43685">
    <property type="entry name" value="GLYCOSYLTRANSFERASE"/>
    <property type="match status" value="1"/>
</dbReference>
<name>A0A5C8PEU5_9HYPH</name>
<evidence type="ECO:0000313" key="2">
    <source>
        <dbReference type="EMBL" id="TXL72289.1"/>
    </source>
</evidence>
<evidence type="ECO:0000313" key="3">
    <source>
        <dbReference type="Proteomes" id="UP000321638"/>
    </source>
</evidence>
<comment type="caution">
    <text evidence="2">The sequence shown here is derived from an EMBL/GenBank/DDBJ whole genome shotgun (WGS) entry which is preliminary data.</text>
</comment>
<feature type="domain" description="Glycosyltransferase 2-like" evidence="1">
    <location>
        <begin position="7"/>
        <end position="125"/>
    </location>
</feature>
<dbReference type="InterPro" id="IPR029044">
    <property type="entry name" value="Nucleotide-diphossugar_trans"/>
</dbReference>
<keyword evidence="3" id="KW-1185">Reference proteome</keyword>
<gene>
    <name evidence="2" type="ORF">FHP25_26005</name>
</gene>
<dbReference type="PANTHER" id="PTHR43685:SF2">
    <property type="entry name" value="GLYCOSYLTRANSFERASE 2-LIKE DOMAIN-CONTAINING PROTEIN"/>
    <property type="match status" value="1"/>
</dbReference>
<dbReference type="Gene3D" id="3.90.550.10">
    <property type="entry name" value="Spore Coat Polysaccharide Biosynthesis Protein SpsA, Chain A"/>
    <property type="match status" value="1"/>
</dbReference>
<dbReference type="Proteomes" id="UP000321638">
    <property type="component" value="Unassembled WGS sequence"/>
</dbReference>
<dbReference type="AlphaFoldDB" id="A0A5C8PEU5"/>
<evidence type="ECO:0000259" key="1">
    <source>
        <dbReference type="Pfam" id="PF00535"/>
    </source>
</evidence>
<organism evidence="2 3">
    <name type="scientific">Vineibacter terrae</name>
    <dbReference type="NCBI Taxonomy" id="2586908"/>
    <lineage>
        <taxon>Bacteria</taxon>
        <taxon>Pseudomonadati</taxon>
        <taxon>Pseudomonadota</taxon>
        <taxon>Alphaproteobacteria</taxon>
        <taxon>Hyphomicrobiales</taxon>
        <taxon>Vineibacter</taxon>
    </lineage>
</organism>
<accession>A0A5C8PEU5</accession>
<dbReference type="Pfam" id="PF00535">
    <property type="entry name" value="Glycos_transf_2"/>
    <property type="match status" value="1"/>
</dbReference>
<protein>
    <submittedName>
        <fullName evidence="2">Glycosyltransferase</fullName>
    </submittedName>
</protein>